<reference evidence="5 6" key="1">
    <citation type="submission" date="2021-03" db="EMBL/GenBank/DDBJ databases">
        <title>Genomic Encyclopedia of Type Strains, Phase IV (KMG-IV): sequencing the most valuable type-strain genomes for metagenomic binning, comparative biology and taxonomic classification.</title>
        <authorList>
            <person name="Goeker M."/>
        </authorList>
    </citation>
    <scope>NUCLEOTIDE SEQUENCE [LARGE SCALE GENOMIC DNA]</scope>
    <source>
        <strain evidence="5 6">DSM 25609</strain>
    </source>
</reference>
<keyword evidence="6" id="KW-1185">Reference proteome</keyword>
<dbReference type="Pfam" id="PF06725">
    <property type="entry name" value="3D"/>
    <property type="match status" value="1"/>
</dbReference>
<evidence type="ECO:0000313" key="5">
    <source>
        <dbReference type="EMBL" id="MBP1970945.1"/>
    </source>
</evidence>
<evidence type="ECO:0000259" key="4">
    <source>
        <dbReference type="PROSITE" id="PS51782"/>
    </source>
</evidence>
<evidence type="ECO:0000256" key="3">
    <source>
        <dbReference type="SAM" id="SignalP"/>
    </source>
</evidence>
<dbReference type="Gene3D" id="2.40.40.10">
    <property type="entry name" value="RlpA-like domain"/>
    <property type="match status" value="1"/>
</dbReference>
<dbReference type="PANTHER" id="PTHR39160:SF6">
    <property type="entry name" value="CELL WALL-BINDING PROTEIN YOCH"/>
    <property type="match status" value="1"/>
</dbReference>
<comment type="caution">
    <text evidence="5">The sequence shown here is derived from an EMBL/GenBank/DDBJ whole genome shotgun (WGS) entry which is preliminary data.</text>
</comment>
<name>A0ABS4IJ03_9BACI</name>
<dbReference type="EMBL" id="JAGGKX010000019">
    <property type="protein sequence ID" value="MBP1970945.1"/>
    <property type="molecule type" value="Genomic_DNA"/>
</dbReference>
<dbReference type="Proteomes" id="UP001519345">
    <property type="component" value="Unassembled WGS sequence"/>
</dbReference>
<dbReference type="Gene3D" id="3.10.350.10">
    <property type="entry name" value="LysM domain"/>
    <property type="match status" value="2"/>
</dbReference>
<feature type="region of interest" description="Disordered" evidence="2">
    <location>
        <begin position="118"/>
        <end position="176"/>
    </location>
</feature>
<evidence type="ECO:0000256" key="1">
    <source>
        <dbReference type="ARBA" id="ARBA00022729"/>
    </source>
</evidence>
<dbReference type="Pfam" id="PF01476">
    <property type="entry name" value="LysM"/>
    <property type="match status" value="2"/>
</dbReference>
<organism evidence="5 6">
    <name type="scientific">Virgibacillus natechei</name>
    <dbReference type="NCBI Taxonomy" id="1216297"/>
    <lineage>
        <taxon>Bacteria</taxon>
        <taxon>Bacillati</taxon>
        <taxon>Bacillota</taxon>
        <taxon>Bacilli</taxon>
        <taxon>Bacillales</taxon>
        <taxon>Bacillaceae</taxon>
        <taxon>Virgibacillus</taxon>
    </lineage>
</organism>
<feature type="compositionally biased region" description="Polar residues" evidence="2">
    <location>
        <begin position="156"/>
        <end position="176"/>
    </location>
</feature>
<proteinExistence type="predicted"/>
<sequence>MKKLVAAVSAGIIIAGTAATSVAAEEDHEVKQGDNLWDIADQYQTTVDDLIDINELKSTVIHPKQTISINNDETYIVKEGDTLISISNEFDVTVEDLKESNDLTSDIISIAQELTIEGANVEQDDVPEATTSNETTNERSQSDSEQSSEPETQDTAAESESTQEVNHTAQETEGKTLSVSATAYTAGCEGCSGVTSTGIDLNENPNEKVIAVDPNVIPLGSEVYVEGYGYAVAGDVGSAINGNKIDVHVPSKDEAYDWGVQTVDVTIVE</sequence>
<accession>A0ABS4IJ03</accession>
<dbReference type="CDD" id="cd22786">
    <property type="entry name" value="DPBB_YuiC-like"/>
    <property type="match status" value="1"/>
</dbReference>
<feature type="domain" description="LysM" evidence="4">
    <location>
        <begin position="26"/>
        <end position="69"/>
    </location>
</feature>
<feature type="signal peptide" evidence="3">
    <location>
        <begin position="1"/>
        <end position="23"/>
    </location>
</feature>
<dbReference type="InterPro" id="IPR018392">
    <property type="entry name" value="LysM"/>
</dbReference>
<dbReference type="CDD" id="cd00118">
    <property type="entry name" value="LysM"/>
    <property type="match status" value="2"/>
</dbReference>
<dbReference type="InterPro" id="IPR036779">
    <property type="entry name" value="LysM_dom_sf"/>
</dbReference>
<dbReference type="RefSeq" id="WP_209464029.1">
    <property type="nucleotide sequence ID" value="NZ_CP110224.1"/>
</dbReference>
<dbReference type="SUPFAM" id="SSF54106">
    <property type="entry name" value="LysM domain"/>
    <property type="match status" value="2"/>
</dbReference>
<dbReference type="SUPFAM" id="SSF50685">
    <property type="entry name" value="Barwin-like endoglucanases"/>
    <property type="match status" value="1"/>
</dbReference>
<feature type="domain" description="LysM" evidence="4">
    <location>
        <begin position="73"/>
        <end position="116"/>
    </location>
</feature>
<evidence type="ECO:0000313" key="6">
    <source>
        <dbReference type="Proteomes" id="UP001519345"/>
    </source>
</evidence>
<dbReference type="InterPro" id="IPR010611">
    <property type="entry name" value="3D_dom"/>
</dbReference>
<dbReference type="InterPro" id="IPR051933">
    <property type="entry name" value="Resuscitation_pf_RpfB"/>
</dbReference>
<dbReference type="PANTHER" id="PTHR39160">
    <property type="entry name" value="CELL WALL-BINDING PROTEIN YOCH"/>
    <property type="match status" value="1"/>
</dbReference>
<keyword evidence="1 3" id="KW-0732">Signal</keyword>
<protein>
    <submittedName>
        <fullName evidence="5">3D (Asp-Asp-Asp) domain-containing protein/LysM repeat protein</fullName>
    </submittedName>
</protein>
<dbReference type="InterPro" id="IPR036908">
    <property type="entry name" value="RlpA-like_sf"/>
</dbReference>
<dbReference type="SMART" id="SM00257">
    <property type="entry name" value="LysM"/>
    <property type="match status" value="2"/>
</dbReference>
<dbReference type="PROSITE" id="PS51782">
    <property type="entry name" value="LYSM"/>
    <property type="match status" value="2"/>
</dbReference>
<feature type="chain" id="PRO_5045953349" evidence="3">
    <location>
        <begin position="24"/>
        <end position="269"/>
    </location>
</feature>
<evidence type="ECO:0000256" key="2">
    <source>
        <dbReference type="SAM" id="MobiDB-lite"/>
    </source>
</evidence>
<gene>
    <name evidence="5" type="ORF">J2Z83_003082</name>
</gene>